<name>A0A0G0YP25_9BACT</name>
<dbReference type="Pfam" id="PF00575">
    <property type="entry name" value="S1"/>
    <property type="match status" value="2"/>
</dbReference>
<sequence>MTDARPISIMQINNSEIKSMKDLLSKEEFFLPKPGNILSGQILSVSKGNVVLDLGHIGIGIIYPGEFYDNPDRMKGLKAGDKVSAMLIELENDDGYRELSLRSAQMTTAWQDIKEKKDLGEVISTKIVNINKGGLIVEVSGIQGFLPLSQLSSEHYPKIDGGDTTKIVQALQKFKGQEFKVKILDFNETENKLIVSEKAIKEEVAKEELEKLKVGDLIDGKITEVTDFGAFVRLSDTLDGLIHSSEIDWKFIEDPREVLHSGDEITAKIISLDGGRVSLSLKALKDDPWLKAEEKYQPGQKIKGRVIKIRNNGAFVEMRDPEPSPTASYGAGIIAFLPVAEVGGQNINEVFEAGKEYEFAIVSLDIKDHKMVLTPLLKAEPPKELQP</sequence>
<dbReference type="InterPro" id="IPR052757">
    <property type="entry name" value="Ribosomal_protein_S1"/>
</dbReference>
<evidence type="ECO:0000259" key="2">
    <source>
        <dbReference type="PROSITE" id="PS50126"/>
    </source>
</evidence>
<reference evidence="3 4" key="1">
    <citation type="journal article" date="2015" name="Nature">
        <title>rRNA introns, odd ribosomes, and small enigmatic genomes across a large radiation of phyla.</title>
        <authorList>
            <person name="Brown C.T."/>
            <person name="Hug L.A."/>
            <person name="Thomas B.C."/>
            <person name="Sharon I."/>
            <person name="Castelle C.J."/>
            <person name="Singh A."/>
            <person name="Wilkins M.J."/>
            <person name="Williams K.H."/>
            <person name="Banfield J.F."/>
        </authorList>
    </citation>
    <scope>NUCLEOTIDE SEQUENCE [LARGE SCALE GENOMIC DNA]</scope>
</reference>
<proteinExistence type="predicted"/>
<dbReference type="InterPro" id="IPR003029">
    <property type="entry name" value="S1_domain"/>
</dbReference>
<dbReference type="PROSITE" id="PS50126">
    <property type="entry name" value="S1"/>
    <property type="match status" value="4"/>
</dbReference>
<organism evidence="3 4">
    <name type="scientific">Candidatus Daviesbacteria bacterium GW2011_GWB1_41_5</name>
    <dbReference type="NCBI Taxonomy" id="1618429"/>
    <lineage>
        <taxon>Bacteria</taxon>
        <taxon>Candidatus Daviesiibacteriota</taxon>
    </lineage>
</organism>
<dbReference type="SMART" id="SM00316">
    <property type="entry name" value="S1"/>
    <property type="match status" value="4"/>
</dbReference>
<feature type="domain" description="S1 motif" evidence="2">
    <location>
        <begin position="215"/>
        <end position="282"/>
    </location>
</feature>
<feature type="domain" description="S1 motif" evidence="2">
    <location>
        <begin position="299"/>
        <end position="376"/>
    </location>
</feature>
<comment type="function">
    <text evidence="1">Binds mRNA; thus facilitating recognition of the initiation point. It is needed to translate mRNA with a short Shine-Dalgarno (SD) purine-rich sequence.</text>
</comment>
<feature type="domain" description="S1 motif" evidence="2">
    <location>
        <begin position="35"/>
        <end position="102"/>
    </location>
</feature>
<dbReference type="Proteomes" id="UP000034753">
    <property type="component" value="Unassembled WGS sequence"/>
</dbReference>
<dbReference type="SUPFAM" id="SSF50249">
    <property type="entry name" value="Nucleic acid-binding proteins"/>
    <property type="match status" value="4"/>
</dbReference>
<dbReference type="GO" id="GO:0003676">
    <property type="term" value="F:nucleic acid binding"/>
    <property type="evidence" value="ECO:0007669"/>
    <property type="project" value="InterPro"/>
</dbReference>
<dbReference type="PRINTS" id="PR00681">
    <property type="entry name" value="RIBOSOMALS1"/>
</dbReference>
<dbReference type="CDD" id="cd04465">
    <property type="entry name" value="S1_RPS1_repeat_ec2_hs2"/>
    <property type="match status" value="1"/>
</dbReference>
<evidence type="ECO:0000313" key="3">
    <source>
        <dbReference type="EMBL" id="KKS11361.1"/>
    </source>
</evidence>
<dbReference type="InterPro" id="IPR035104">
    <property type="entry name" value="Ribosomal_protein_S1-like"/>
</dbReference>
<dbReference type="InterPro" id="IPR012340">
    <property type="entry name" value="NA-bd_OB-fold"/>
</dbReference>
<feature type="domain" description="S1 motif" evidence="2">
    <location>
        <begin position="120"/>
        <end position="198"/>
    </location>
</feature>
<dbReference type="EMBL" id="LCBN01000075">
    <property type="protein sequence ID" value="KKS11361.1"/>
    <property type="molecule type" value="Genomic_DNA"/>
</dbReference>
<evidence type="ECO:0000256" key="1">
    <source>
        <dbReference type="ARBA" id="ARBA00025604"/>
    </source>
</evidence>
<accession>A0A0G0YP25</accession>
<dbReference type="FunFam" id="2.40.50.140:FF:000103">
    <property type="entry name" value="protein RRP5 homolog"/>
    <property type="match status" value="1"/>
</dbReference>
<gene>
    <name evidence="3" type="ORF">UU67_C0075G0001</name>
</gene>
<comment type="caution">
    <text evidence="3">The sequence shown here is derived from an EMBL/GenBank/DDBJ whole genome shotgun (WGS) entry which is preliminary data.</text>
</comment>
<evidence type="ECO:0000313" key="4">
    <source>
        <dbReference type="Proteomes" id="UP000034753"/>
    </source>
</evidence>
<dbReference type="PANTHER" id="PTHR47559">
    <property type="entry name" value="OS03G0844900 PROTEIN"/>
    <property type="match status" value="1"/>
</dbReference>
<dbReference type="PANTHER" id="PTHR47559:SF1">
    <property type="entry name" value="OS03G0844900 PROTEIN"/>
    <property type="match status" value="1"/>
</dbReference>
<dbReference type="Gene3D" id="2.40.50.140">
    <property type="entry name" value="Nucleic acid-binding proteins"/>
    <property type="match status" value="4"/>
</dbReference>
<protein>
    <submittedName>
        <fullName evidence="3">RNA binding S1 domain protein</fullName>
    </submittedName>
</protein>
<dbReference type="AlphaFoldDB" id="A0A0G0YP25"/>